<keyword evidence="1" id="KW-0472">Membrane</keyword>
<keyword evidence="3" id="KW-1185">Reference proteome</keyword>
<dbReference type="Proteomes" id="UP000032141">
    <property type="component" value="Unassembled WGS sequence"/>
</dbReference>
<reference evidence="2" key="1">
    <citation type="journal article" date="2014" name="Genome Biol.">
        <title>Transcriptome and methylome profiling reveals relics of genome dominance in the mesopolyploid Brassica oleracea.</title>
        <authorList>
            <person name="Parkin I.A."/>
            <person name="Koh C."/>
            <person name="Tang H."/>
            <person name="Robinson S.J."/>
            <person name="Kagale S."/>
            <person name="Clarke W.E."/>
            <person name="Town C.D."/>
            <person name="Nixon J."/>
            <person name="Krishnakumar V."/>
            <person name="Bidwell S.L."/>
            <person name="Denoeud F."/>
            <person name="Belcram H."/>
            <person name="Links M.G."/>
            <person name="Just J."/>
            <person name="Clarke C."/>
            <person name="Bender T."/>
            <person name="Huebert T."/>
            <person name="Mason A.S."/>
            <person name="Pires J.C."/>
            <person name="Barker G."/>
            <person name="Moore J."/>
            <person name="Walley P.G."/>
            <person name="Manoli S."/>
            <person name="Batley J."/>
            <person name="Edwards D."/>
            <person name="Nelson M.N."/>
            <person name="Wang X."/>
            <person name="Paterson A.H."/>
            <person name="King G."/>
            <person name="Bancroft I."/>
            <person name="Chalhoub B."/>
            <person name="Sharpe A.G."/>
        </authorList>
    </citation>
    <scope>NUCLEOTIDE SEQUENCE [LARGE SCALE GENOMIC DNA]</scope>
    <source>
        <strain evidence="2">cv. TO1000</strain>
    </source>
</reference>
<keyword evidence="1" id="KW-0812">Transmembrane</keyword>
<dbReference type="Gramene" id="Bo01837s010.1">
    <property type="protein sequence ID" value="Bo01837s010.1"/>
    <property type="gene ID" value="Bo01837s010"/>
</dbReference>
<feature type="transmembrane region" description="Helical" evidence="1">
    <location>
        <begin position="35"/>
        <end position="56"/>
    </location>
</feature>
<keyword evidence="1" id="KW-1133">Transmembrane helix</keyword>
<organism evidence="2 3">
    <name type="scientific">Brassica oleracea var. oleracea</name>
    <dbReference type="NCBI Taxonomy" id="109376"/>
    <lineage>
        <taxon>Eukaryota</taxon>
        <taxon>Viridiplantae</taxon>
        <taxon>Streptophyta</taxon>
        <taxon>Embryophyta</taxon>
        <taxon>Tracheophyta</taxon>
        <taxon>Spermatophyta</taxon>
        <taxon>Magnoliopsida</taxon>
        <taxon>eudicotyledons</taxon>
        <taxon>Gunneridae</taxon>
        <taxon>Pentapetalae</taxon>
        <taxon>rosids</taxon>
        <taxon>malvids</taxon>
        <taxon>Brassicales</taxon>
        <taxon>Brassicaceae</taxon>
        <taxon>Brassiceae</taxon>
        <taxon>Brassica</taxon>
    </lineage>
</organism>
<sequence length="58" mass="6549">MPRFLKGIGWRLSLLQIISVTCCLTKPWLTPKVPLRFCIIAALITDLFAFLVVLAFPC</sequence>
<reference evidence="2" key="2">
    <citation type="submission" date="2015-06" db="UniProtKB">
        <authorList>
            <consortium name="EnsemblPlants"/>
        </authorList>
    </citation>
    <scope>IDENTIFICATION</scope>
</reference>
<dbReference type="HOGENOM" id="CLU_2981864_0_0_1"/>
<accession>A0A0D2ZVM1</accession>
<name>A0A0D2ZVM1_BRAOL</name>
<proteinExistence type="predicted"/>
<evidence type="ECO:0000313" key="3">
    <source>
        <dbReference type="Proteomes" id="UP000032141"/>
    </source>
</evidence>
<dbReference type="AlphaFoldDB" id="A0A0D2ZVM1"/>
<protein>
    <submittedName>
        <fullName evidence="2">Uncharacterized protein</fullName>
    </submittedName>
</protein>
<feature type="transmembrane region" description="Helical" evidence="1">
    <location>
        <begin position="12"/>
        <end position="29"/>
    </location>
</feature>
<evidence type="ECO:0000256" key="1">
    <source>
        <dbReference type="SAM" id="Phobius"/>
    </source>
</evidence>
<dbReference type="EnsemblPlants" id="Bo01837s010.1">
    <property type="protein sequence ID" value="Bo01837s010.1"/>
    <property type="gene ID" value="Bo01837s010"/>
</dbReference>
<evidence type="ECO:0000313" key="2">
    <source>
        <dbReference type="EnsemblPlants" id="Bo01837s010.1"/>
    </source>
</evidence>